<sequence length="177" mass="18058">MGCADDEVAPWLPDVRELIRTAAKGATPAPGICPGHQLASVALGGEVAVNPAGRTVGVLTVSPTSELAQDALFATAQGGPVVQWNNDVVTRLPDGAVRPADNERGDLLLARLAPTVWGVQGHPEADLTIVTGWAVKDSGSPAVAGLDLPAVLGAVEDAQPQVDATRRPVARAFAALL</sequence>
<name>A0AC61U519_9MICO</name>
<proteinExistence type="predicted"/>
<accession>A0AC61U519</accession>
<dbReference type="Proteomes" id="UP001059663">
    <property type="component" value="Chromosome"/>
</dbReference>
<reference evidence="1" key="1">
    <citation type="submission" date="2021-11" db="EMBL/GenBank/DDBJ databases">
        <title>Study of the species diversity of bacterial strains isolated from a unique natural object - Shulgan-Tash cave (Bashkiria).</title>
        <authorList>
            <person name="Sazanova A.L."/>
            <person name="Chirak E.R."/>
            <person name="Safronova V.I."/>
        </authorList>
    </citation>
    <scope>NUCLEOTIDE SEQUENCE</scope>
    <source>
        <strain evidence="1">P1</strain>
    </source>
</reference>
<gene>
    <name evidence="1" type="ORF">LP422_02265</name>
</gene>
<keyword evidence="1" id="KW-0315">Glutamine amidotransferase</keyword>
<evidence type="ECO:0000313" key="1">
    <source>
        <dbReference type="EMBL" id="UUZ45140.1"/>
    </source>
</evidence>
<organism evidence="1 2">
    <name type="scientific">Janibacter limosus</name>
    <dbReference type="NCBI Taxonomy" id="53458"/>
    <lineage>
        <taxon>Bacteria</taxon>
        <taxon>Bacillati</taxon>
        <taxon>Actinomycetota</taxon>
        <taxon>Actinomycetes</taxon>
        <taxon>Micrococcales</taxon>
        <taxon>Intrasporangiaceae</taxon>
        <taxon>Janibacter</taxon>
    </lineage>
</organism>
<evidence type="ECO:0000313" key="2">
    <source>
        <dbReference type="Proteomes" id="UP001059663"/>
    </source>
</evidence>
<dbReference type="EMBL" id="CP087977">
    <property type="protein sequence ID" value="UUZ45140.1"/>
    <property type="molecule type" value="Genomic_DNA"/>
</dbReference>
<protein>
    <submittedName>
        <fullName evidence="1">Type 1 glutamine amidotransferase</fullName>
    </submittedName>
</protein>